<dbReference type="PANTHER" id="PTHR30055:SF175">
    <property type="entry name" value="HTH-TYPE TRANSCRIPTIONAL REPRESSOR KSTR2"/>
    <property type="match status" value="1"/>
</dbReference>
<dbReference type="GO" id="GO:0003700">
    <property type="term" value="F:DNA-binding transcription factor activity"/>
    <property type="evidence" value="ECO:0007669"/>
    <property type="project" value="TreeGrafter"/>
</dbReference>
<reference evidence="7 8" key="1">
    <citation type="submission" date="2019-12" db="EMBL/GenBank/DDBJ databases">
        <title>Genomic-based taxomic classification of the family Erythrobacteraceae.</title>
        <authorList>
            <person name="Xu L."/>
        </authorList>
    </citation>
    <scope>NUCLEOTIDE SEQUENCE [LARGE SCALE GENOMIC DNA]</scope>
    <source>
        <strain evidence="7 8">MCCC 1K02066</strain>
    </source>
</reference>
<evidence type="ECO:0000313" key="7">
    <source>
        <dbReference type="EMBL" id="MXP42598.1"/>
    </source>
</evidence>
<evidence type="ECO:0000256" key="1">
    <source>
        <dbReference type="ARBA" id="ARBA00022491"/>
    </source>
</evidence>
<feature type="domain" description="HTH tetR-type" evidence="6">
    <location>
        <begin position="10"/>
        <end position="70"/>
    </location>
</feature>
<dbReference type="Proteomes" id="UP000469159">
    <property type="component" value="Unassembled WGS sequence"/>
</dbReference>
<dbReference type="Gene3D" id="1.10.357.10">
    <property type="entry name" value="Tetracycline Repressor, domain 2"/>
    <property type="match status" value="1"/>
</dbReference>
<keyword evidence="4" id="KW-0804">Transcription</keyword>
<sequence>MARTRAADYDERLQAIVEEAARLFARDGFNGTAVSDIAKACSMSKSLLYHYYPSKEDLLYAVMSAHVETLVEDVETIGPDGGTPADELRRVLGLFMQHYMGASDQQKVLLNELENLPPERRSEIVAKQRRIVDAVQKVLVAARPELGGDSGMARARTMLLFGMLNWTMTWYDPEGPVDPARMVDAMAEMALGGGGA</sequence>
<keyword evidence="3 5" id="KW-0238">DNA-binding</keyword>
<organism evidence="7 8">
    <name type="scientific">Croceibacterium soli</name>
    <dbReference type="NCBI Taxonomy" id="1739690"/>
    <lineage>
        <taxon>Bacteria</taxon>
        <taxon>Pseudomonadati</taxon>
        <taxon>Pseudomonadota</taxon>
        <taxon>Alphaproteobacteria</taxon>
        <taxon>Sphingomonadales</taxon>
        <taxon>Erythrobacteraceae</taxon>
        <taxon>Croceibacterium</taxon>
    </lineage>
</organism>
<dbReference type="Pfam" id="PF00440">
    <property type="entry name" value="TetR_N"/>
    <property type="match status" value="1"/>
</dbReference>
<dbReference type="RefSeq" id="WP_160747462.1">
    <property type="nucleotide sequence ID" value="NZ_WTYK01000009.1"/>
</dbReference>
<dbReference type="PROSITE" id="PS50977">
    <property type="entry name" value="HTH_TETR_2"/>
    <property type="match status" value="1"/>
</dbReference>
<dbReference type="InterPro" id="IPR036271">
    <property type="entry name" value="Tet_transcr_reg_TetR-rel_C_sf"/>
</dbReference>
<dbReference type="PRINTS" id="PR00455">
    <property type="entry name" value="HTHTETR"/>
</dbReference>
<dbReference type="AlphaFoldDB" id="A0A6I4UVD3"/>
<evidence type="ECO:0000256" key="3">
    <source>
        <dbReference type="ARBA" id="ARBA00023125"/>
    </source>
</evidence>
<feature type="DNA-binding region" description="H-T-H motif" evidence="5">
    <location>
        <begin position="33"/>
        <end position="52"/>
    </location>
</feature>
<protein>
    <submittedName>
        <fullName evidence="7">TetR family transcriptional regulator</fullName>
    </submittedName>
</protein>
<dbReference type="OrthoDB" id="9811084at2"/>
<evidence type="ECO:0000259" key="6">
    <source>
        <dbReference type="PROSITE" id="PS50977"/>
    </source>
</evidence>
<dbReference type="InterPro" id="IPR001647">
    <property type="entry name" value="HTH_TetR"/>
</dbReference>
<evidence type="ECO:0000313" key="8">
    <source>
        <dbReference type="Proteomes" id="UP000469159"/>
    </source>
</evidence>
<dbReference type="Pfam" id="PF17932">
    <property type="entry name" value="TetR_C_24"/>
    <property type="match status" value="1"/>
</dbReference>
<dbReference type="PANTHER" id="PTHR30055">
    <property type="entry name" value="HTH-TYPE TRANSCRIPTIONAL REGULATOR RUTR"/>
    <property type="match status" value="1"/>
</dbReference>
<keyword evidence="1" id="KW-0678">Repressor</keyword>
<evidence type="ECO:0000256" key="5">
    <source>
        <dbReference type="PROSITE-ProRule" id="PRU00335"/>
    </source>
</evidence>
<dbReference type="GO" id="GO:0000976">
    <property type="term" value="F:transcription cis-regulatory region binding"/>
    <property type="evidence" value="ECO:0007669"/>
    <property type="project" value="TreeGrafter"/>
</dbReference>
<gene>
    <name evidence="7" type="ORF">GRI75_13210</name>
</gene>
<dbReference type="InterPro" id="IPR041490">
    <property type="entry name" value="KstR2_TetR_C"/>
</dbReference>
<dbReference type="Gene3D" id="1.10.10.60">
    <property type="entry name" value="Homeodomain-like"/>
    <property type="match status" value="1"/>
</dbReference>
<accession>A0A6I4UVD3</accession>
<dbReference type="InterPro" id="IPR050109">
    <property type="entry name" value="HTH-type_TetR-like_transc_reg"/>
</dbReference>
<evidence type="ECO:0000256" key="2">
    <source>
        <dbReference type="ARBA" id="ARBA00023015"/>
    </source>
</evidence>
<name>A0A6I4UVD3_9SPHN</name>
<dbReference type="SUPFAM" id="SSF48498">
    <property type="entry name" value="Tetracyclin repressor-like, C-terminal domain"/>
    <property type="match status" value="1"/>
</dbReference>
<dbReference type="EMBL" id="WTYK01000009">
    <property type="protein sequence ID" value="MXP42598.1"/>
    <property type="molecule type" value="Genomic_DNA"/>
</dbReference>
<keyword evidence="8" id="KW-1185">Reference proteome</keyword>
<keyword evidence="2" id="KW-0805">Transcription regulation</keyword>
<evidence type="ECO:0000256" key="4">
    <source>
        <dbReference type="ARBA" id="ARBA00023163"/>
    </source>
</evidence>
<dbReference type="SUPFAM" id="SSF46689">
    <property type="entry name" value="Homeodomain-like"/>
    <property type="match status" value="1"/>
</dbReference>
<proteinExistence type="predicted"/>
<dbReference type="InterPro" id="IPR009057">
    <property type="entry name" value="Homeodomain-like_sf"/>
</dbReference>
<comment type="caution">
    <text evidence="7">The sequence shown here is derived from an EMBL/GenBank/DDBJ whole genome shotgun (WGS) entry which is preliminary data.</text>
</comment>